<evidence type="ECO:0000259" key="1">
    <source>
        <dbReference type="Pfam" id="PF01408"/>
    </source>
</evidence>
<feature type="domain" description="GFO/IDH/MocA-like oxidoreductase" evidence="2">
    <location>
        <begin position="135"/>
        <end position="276"/>
    </location>
</feature>
<gene>
    <name evidence="3" type="ORF">IAA84_02945</name>
</gene>
<proteinExistence type="predicted"/>
<dbReference type="Gene3D" id="3.30.360.10">
    <property type="entry name" value="Dihydrodipicolinate Reductase, domain 2"/>
    <property type="match status" value="1"/>
</dbReference>
<dbReference type="Gene3D" id="3.40.50.720">
    <property type="entry name" value="NAD(P)-binding Rossmann-like Domain"/>
    <property type="match status" value="1"/>
</dbReference>
<dbReference type="GO" id="GO:0000166">
    <property type="term" value="F:nucleotide binding"/>
    <property type="evidence" value="ECO:0007669"/>
    <property type="project" value="InterPro"/>
</dbReference>
<evidence type="ECO:0000259" key="2">
    <source>
        <dbReference type="Pfam" id="PF22725"/>
    </source>
</evidence>
<feature type="domain" description="Gfo/Idh/MocA-like oxidoreductase N-terminal" evidence="1">
    <location>
        <begin position="4"/>
        <end position="124"/>
    </location>
</feature>
<dbReference type="PANTHER" id="PTHR43249:SF1">
    <property type="entry name" value="D-GLUCOSIDE 3-DEHYDROGENASE"/>
    <property type="match status" value="1"/>
</dbReference>
<dbReference type="InterPro" id="IPR055170">
    <property type="entry name" value="GFO_IDH_MocA-like_dom"/>
</dbReference>
<evidence type="ECO:0000313" key="3">
    <source>
        <dbReference type="EMBL" id="HIS91954.1"/>
    </source>
</evidence>
<name>A0A9D1FYV6_9FIRM</name>
<comment type="caution">
    <text evidence="3">The sequence shown here is derived from an EMBL/GenBank/DDBJ whole genome shotgun (WGS) entry which is preliminary data.</text>
</comment>
<dbReference type="Pfam" id="PF01408">
    <property type="entry name" value="GFO_IDH_MocA"/>
    <property type="match status" value="1"/>
</dbReference>
<dbReference type="Pfam" id="PF22725">
    <property type="entry name" value="GFO_IDH_MocA_C3"/>
    <property type="match status" value="1"/>
</dbReference>
<dbReference type="Proteomes" id="UP000824140">
    <property type="component" value="Unassembled WGS sequence"/>
</dbReference>
<dbReference type="InterPro" id="IPR052515">
    <property type="entry name" value="Gfo/Idh/MocA_Oxidoreductase"/>
</dbReference>
<dbReference type="SUPFAM" id="SSF51735">
    <property type="entry name" value="NAD(P)-binding Rossmann-fold domains"/>
    <property type="match status" value="1"/>
</dbReference>
<dbReference type="InterPro" id="IPR036291">
    <property type="entry name" value="NAD(P)-bd_dom_sf"/>
</dbReference>
<evidence type="ECO:0000313" key="4">
    <source>
        <dbReference type="Proteomes" id="UP000824140"/>
    </source>
</evidence>
<organism evidence="3 4">
    <name type="scientific">Candidatus Alectryocaccomicrobium excrementavium</name>
    <dbReference type="NCBI Taxonomy" id="2840668"/>
    <lineage>
        <taxon>Bacteria</taxon>
        <taxon>Bacillati</taxon>
        <taxon>Bacillota</taxon>
        <taxon>Clostridia</taxon>
        <taxon>Candidatus Alectryocaccomicrobium</taxon>
    </lineage>
</organism>
<accession>A0A9D1FYV6</accession>
<sequence>MSKIKVAIIGCGNIASSAHLPAYQAASDLCEVKYFCDLIEERATALRDKYGSGIVCTDYHDVVNDPEVTCVSICTPNYEHAVISIDMLNAKKNVLCEKPAAMNADLAAQMQKAADDNGVILNIGVCNRFNTSVIKIAELIQAGVLGNLYHVYCSFRAHRSIPGLGGAFTTKARSGGGALIDWGVHYLDLILYCLGDPAIKTVSAAAYSVLGKDIEGYVYENMWAGPPVKDGVYDVDDMVTGFVRTEGPTLSFNGAWAQNIGESATFIEFMGDKGGIKLQYGGGFVLYSTLNGMLTETHFKYQTENMYNAEVRDFLIKAPQGIKTKASIDKAIITSRLMDMIYRSSELGEEVKA</sequence>
<protein>
    <submittedName>
        <fullName evidence="3">Gfo/Idh/MocA family oxidoreductase</fullName>
    </submittedName>
</protein>
<reference evidence="3" key="2">
    <citation type="journal article" date="2021" name="PeerJ">
        <title>Extensive microbial diversity within the chicken gut microbiome revealed by metagenomics and culture.</title>
        <authorList>
            <person name="Gilroy R."/>
            <person name="Ravi A."/>
            <person name="Getino M."/>
            <person name="Pursley I."/>
            <person name="Horton D.L."/>
            <person name="Alikhan N.F."/>
            <person name="Baker D."/>
            <person name="Gharbi K."/>
            <person name="Hall N."/>
            <person name="Watson M."/>
            <person name="Adriaenssens E.M."/>
            <person name="Foster-Nyarko E."/>
            <person name="Jarju S."/>
            <person name="Secka A."/>
            <person name="Antonio M."/>
            <person name="Oren A."/>
            <person name="Chaudhuri R.R."/>
            <person name="La Ragione R."/>
            <person name="Hildebrand F."/>
            <person name="Pallen M.J."/>
        </authorList>
    </citation>
    <scope>NUCLEOTIDE SEQUENCE</scope>
    <source>
        <strain evidence="3">13766</strain>
    </source>
</reference>
<reference evidence="3" key="1">
    <citation type="submission" date="2020-10" db="EMBL/GenBank/DDBJ databases">
        <authorList>
            <person name="Gilroy R."/>
        </authorList>
    </citation>
    <scope>NUCLEOTIDE SEQUENCE</scope>
    <source>
        <strain evidence="3">13766</strain>
    </source>
</reference>
<dbReference type="EMBL" id="DVJN01000060">
    <property type="protein sequence ID" value="HIS91954.1"/>
    <property type="molecule type" value="Genomic_DNA"/>
</dbReference>
<dbReference type="InterPro" id="IPR000683">
    <property type="entry name" value="Gfo/Idh/MocA-like_OxRdtase_N"/>
</dbReference>
<dbReference type="SUPFAM" id="SSF55347">
    <property type="entry name" value="Glyceraldehyde-3-phosphate dehydrogenase-like, C-terminal domain"/>
    <property type="match status" value="1"/>
</dbReference>
<dbReference type="PANTHER" id="PTHR43249">
    <property type="entry name" value="UDP-N-ACETYL-2-AMINO-2-DEOXY-D-GLUCURONATE OXIDASE"/>
    <property type="match status" value="1"/>
</dbReference>
<dbReference type="AlphaFoldDB" id="A0A9D1FYV6"/>